<gene>
    <name evidence="6" type="ORF">HFQ381_LOCUS1926</name>
</gene>
<evidence type="ECO:0000256" key="2">
    <source>
        <dbReference type="PROSITE-ProRule" id="PRU00076"/>
    </source>
</evidence>
<sequence length="737" mass="79359">MSKVTAKFGAGVIEVKKIGQISRLGRKFKRSVSKKTRVIALTHDESVSQHGQSIVSGEQYSKTRSLTTGCIAAGQPDHVQVTHVKIIPKPKNAITLNNIATVFTPLASPLRHVPSGSLAESEIKLKKWNPSHELQTSKYKTPVNNQGRAVFQYDRSSKWNVTKGEPYSLLPSWSSAGTDFKSNKELSLQTATSTQRDKRKKPEKSTNTKQQKDKRRRKLFKCCCCLCSPLCLILSILGALLAAATVTGLIVILFVSNVSKSVSTTTTTTSTSTTTTTTSTITYLCNPTCLNGGTCMSNNSCMCIANVWTGSVCETPVRILWTFDNTLDDFYGIFPAVGSNGPTYKSPGINGYGSCLYLNASASQSIDVLSPPFLSMAYTSFSLSAWIKATTLNNAAVNGLSDNGIFGQYEQNSQDLSLHTIVRNQRLYFGFYGDDTQGNQLLVSDTWYHVAYVYDYSTLTQNVYVDGVLDGSNSPRGPYKGTVGNMTIGTNEVFFPYNYWNGCLDQISYFSRVKNATEVLYDATLTVAYSFNNTLLDDGPMGINGTGINFAYTASGRISTGLTLLTTVSYVQAGGLVLLGTSTRPYSMSIWINPTVITSGNIIHVAPTTTSISWSVPMLGFINTGNLGAQGCSPSGSVSLTGPVVPTGIWTHVAITYGNSNGLRLWINGTQFGASSSAYNYTAPGVPVTVTLGASLSSAGPCSSGVIATGQYHGSLDEFQLHSRELSSTDIWNLANP</sequence>
<dbReference type="InterPro" id="IPR013320">
    <property type="entry name" value="ConA-like_dom_sf"/>
</dbReference>
<keyword evidence="2" id="KW-0245">EGF-like domain</keyword>
<dbReference type="InterPro" id="IPR000742">
    <property type="entry name" value="EGF"/>
</dbReference>
<feature type="region of interest" description="Disordered" evidence="3">
    <location>
        <begin position="184"/>
        <end position="212"/>
    </location>
</feature>
<evidence type="ECO:0000313" key="7">
    <source>
        <dbReference type="Proteomes" id="UP000663851"/>
    </source>
</evidence>
<feature type="compositionally biased region" description="Polar residues" evidence="3">
    <location>
        <begin position="185"/>
        <end position="194"/>
    </location>
</feature>
<feature type="disulfide bond" evidence="2">
    <location>
        <begin position="285"/>
        <end position="295"/>
    </location>
</feature>
<dbReference type="SUPFAM" id="SSF49899">
    <property type="entry name" value="Concanavalin A-like lectins/glucanases"/>
    <property type="match status" value="2"/>
</dbReference>
<evidence type="ECO:0000313" key="6">
    <source>
        <dbReference type="EMBL" id="CAF4115017.1"/>
    </source>
</evidence>
<dbReference type="Proteomes" id="UP000663851">
    <property type="component" value="Unassembled WGS sequence"/>
</dbReference>
<protein>
    <recommendedName>
        <fullName evidence="5">EGF-like domain-containing protein</fullName>
    </recommendedName>
</protein>
<keyword evidence="1 2" id="KW-1015">Disulfide bond</keyword>
<feature type="domain" description="EGF-like" evidence="5">
    <location>
        <begin position="281"/>
        <end position="314"/>
    </location>
</feature>
<accession>A0A819VTX8</accession>
<feature type="transmembrane region" description="Helical" evidence="4">
    <location>
        <begin position="222"/>
        <end position="255"/>
    </location>
</feature>
<name>A0A819VTX8_9BILA</name>
<comment type="caution">
    <text evidence="2">Lacks conserved residue(s) required for the propagation of feature annotation.</text>
</comment>
<keyword evidence="4" id="KW-0812">Transmembrane</keyword>
<dbReference type="Gene3D" id="2.60.120.200">
    <property type="match status" value="2"/>
</dbReference>
<evidence type="ECO:0000259" key="5">
    <source>
        <dbReference type="PROSITE" id="PS50026"/>
    </source>
</evidence>
<organism evidence="6 7">
    <name type="scientific">Rotaria socialis</name>
    <dbReference type="NCBI Taxonomy" id="392032"/>
    <lineage>
        <taxon>Eukaryota</taxon>
        <taxon>Metazoa</taxon>
        <taxon>Spiralia</taxon>
        <taxon>Gnathifera</taxon>
        <taxon>Rotifera</taxon>
        <taxon>Eurotatoria</taxon>
        <taxon>Bdelloidea</taxon>
        <taxon>Philodinida</taxon>
        <taxon>Philodinidae</taxon>
        <taxon>Rotaria</taxon>
    </lineage>
</organism>
<dbReference type="Pfam" id="PF13385">
    <property type="entry name" value="Laminin_G_3"/>
    <property type="match status" value="2"/>
</dbReference>
<comment type="caution">
    <text evidence="6">The sequence shown here is derived from an EMBL/GenBank/DDBJ whole genome shotgun (WGS) entry which is preliminary data.</text>
</comment>
<keyword evidence="4" id="KW-0472">Membrane</keyword>
<dbReference type="EMBL" id="CAJOBO010000059">
    <property type="protein sequence ID" value="CAF4115017.1"/>
    <property type="molecule type" value="Genomic_DNA"/>
</dbReference>
<reference evidence="6" key="1">
    <citation type="submission" date="2021-02" db="EMBL/GenBank/DDBJ databases">
        <authorList>
            <person name="Nowell W R."/>
        </authorList>
    </citation>
    <scope>NUCLEOTIDE SEQUENCE</scope>
</reference>
<dbReference type="AlphaFoldDB" id="A0A819VTX8"/>
<dbReference type="PROSITE" id="PS50026">
    <property type="entry name" value="EGF_3"/>
    <property type="match status" value="1"/>
</dbReference>
<dbReference type="Gene3D" id="2.10.25.10">
    <property type="entry name" value="Laminin"/>
    <property type="match status" value="1"/>
</dbReference>
<keyword evidence="4" id="KW-1133">Transmembrane helix</keyword>
<evidence type="ECO:0000256" key="1">
    <source>
        <dbReference type="ARBA" id="ARBA00023157"/>
    </source>
</evidence>
<proteinExistence type="predicted"/>
<evidence type="ECO:0000256" key="4">
    <source>
        <dbReference type="SAM" id="Phobius"/>
    </source>
</evidence>
<evidence type="ECO:0000256" key="3">
    <source>
        <dbReference type="SAM" id="MobiDB-lite"/>
    </source>
</evidence>